<accession>A0A8S5UCC4</accession>
<keyword evidence="1" id="KW-1133">Transmembrane helix</keyword>
<name>A0A8S5UCC4_9CAUD</name>
<protein>
    <submittedName>
        <fullName evidence="2">Uncharacterized protein</fullName>
    </submittedName>
</protein>
<feature type="transmembrane region" description="Helical" evidence="1">
    <location>
        <begin position="12"/>
        <end position="33"/>
    </location>
</feature>
<proteinExistence type="predicted"/>
<evidence type="ECO:0000313" key="2">
    <source>
        <dbReference type="EMBL" id="DAF92022.1"/>
    </source>
</evidence>
<keyword evidence="1" id="KW-0812">Transmembrane</keyword>
<organism evidence="2">
    <name type="scientific">Podoviridae sp. ctZkC8</name>
    <dbReference type="NCBI Taxonomy" id="2825259"/>
    <lineage>
        <taxon>Viruses</taxon>
        <taxon>Duplodnaviria</taxon>
        <taxon>Heunggongvirae</taxon>
        <taxon>Uroviricota</taxon>
        <taxon>Caudoviricetes</taxon>
    </lineage>
</organism>
<reference evidence="2" key="1">
    <citation type="journal article" date="2021" name="Proc. Natl. Acad. Sci. U.S.A.">
        <title>A Catalog of Tens of Thousands of Viruses from Human Metagenomes Reveals Hidden Associations with Chronic Diseases.</title>
        <authorList>
            <person name="Tisza M.J."/>
            <person name="Buck C.B."/>
        </authorList>
    </citation>
    <scope>NUCLEOTIDE SEQUENCE</scope>
    <source>
        <strain evidence="2">CtZkC8</strain>
    </source>
</reference>
<keyword evidence="1" id="KW-0472">Membrane</keyword>
<dbReference type="EMBL" id="BK016062">
    <property type="protein sequence ID" value="DAF92022.1"/>
    <property type="molecule type" value="Genomic_DNA"/>
</dbReference>
<evidence type="ECO:0000256" key="1">
    <source>
        <dbReference type="SAM" id="Phobius"/>
    </source>
</evidence>
<sequence length="53" mass="6092">MILSWLISHKKIAFKALLSLLVGLLVVFSINIYKQNKRLSKSLEMAQNNIEAY</sequence>